<reference evidence="10 11" key="1">
    <citation type="submission" date="2016-07" db="EMBL/GenBank/DDBJ databases">
        <title>Pervasive Adenine N6-methylation of Active Genes in Fungi.</title>
        <authorList>
            <consortium name="DOE Joint Genome Institute"/>
            <person name="Mondo S.J."/>
            <person name="Dannebaum R.O."/>
            <person name="Kuo R.C."/>
            <person name="Labutti K."/>
            <person name="Haridas S."/>
            <person name="Kuo A."/>
            <person name="Salamov A."/>
            <person name="Ahrendt S.R."/>
            <person name="Lipzen A."/>
            <person name="Sullivan W."/>
            <person name="Andreopoulos W.B."/>
            <person name="Clum A."/>
            <person name="Lindquist E."/>
            <person name="Daum C."/>
            <person name="Ramamoorthy G.K."/>
            <person name="Gryganskyi A."/>
            <person name="Culley D."/>
            <person name="Magnuson J.K."/>
            <person name="James T.Y."/>
            <person name="O'Malley M.A."/>
            <person name="Stajich J.E."/>
            <person name="Spatafora J.W."/>
            <person name="Visel A."/>
            <person name="Grigoriev I.V."/>
        </authorList>
    </citation>
    <scope>NUCLEOTIDE SEQUENCE [LARGE SCALE GENOMIC DNA]</scope>
    <source>
        <strain evidence="10 11">NRRL 3301</strain>
    </source>
</reference>
<keyword evidence="3" id="KW-0808">Transferase</keyword>
<keyword evidence="3" id="KW-0418">Kinase</keyword>
<feature type="compositionally biased region" description="Basic and acidic residues" evidence="7">
    <location>
        <begin position="1906"/>
        <end position="1915"/>
    </location>
</feature>
<keyword evidence="6" id="KW-0539">Nucleus</keyword>
<dbReference type="InterPro" id="IPR050517">
    <property type="entry name" value="DDR_Repair_Kinase"/>
</dbReference>
<evidence type="ECO:0000259" key="8">
    <source>
        <dbReference type="PROSITE" id="PS50290"/>
    </source>
</evidence>
<gene>
    <name evidence="10" type="ORF">DM01DRAFT_1063713</name>
</gene>
<dbReference type="Pfam" id="PF02259">
    <property type="entry name" value="FAT"/>
    <property type="match status" value="1"/>
</dbReference>
<accession>A0A1X2GEC2</accession>
<organism evidence="10 11">
    <name type="scientific">Hesseltinella vesiculosa</name>
    <dbReference type="NCBI Taxonomy" id="101127"/>
    <lineage>
        <taxon>Eukaryota</taxon>
        <taxon>Fungi</taxon>
        <taxon>Fungi incertae sedis</taxon>
        <taxon>Mucoromycota</taxon>
        <taxon>Mucoromycotina</taxon>
        <taxon>Mucoromycetes</taxon>
        <taxon>Mucorales</taxon>
        <taxon>Cunninghamellaceae</taxon>
        <taxon>Hesseltinella</taxon>
    </lineage>
</organism>
<dbReference type="InterPro" id="IPR045581">
    <property type="entry name" value="DNAPKcs_CC5"/>
</dbReference>
<keyword evidence="3" id="KW-0723">Serine/threonine-protein kinase</keyword>
<dbReference type="PANTHER" id="PTHR11139">
    <property type="entry name" value="ATAXIA TELANGIECTASIA MUTATED ATM -RELATED"/>
    <property type="match status" value="1"/>
</dbReference>
<feature type="domain" description="FATC" evidence="9">
    <location>
        <begin position="1990"/>
        <end position="2022"/>
    </location>
</feature>
<evidence type="ECO:0000256" key="3">
    <source>
        <dbReference type="ARBA" id="ARBA00022527"/>
    </source>
</evidence>
<dbReference type="InterPro" id="IPR012582">
    <property type="entry name" value="DNAPKcs_CC3"/>
</dbReference>
<evidence type="ECO:0000256" key="7">
    <source>
        <dbReference type="SAM" id="MobiDB-lite"/>
    </source>
</evidence>
<dbReference type="SUPFAM" id="SSF56112">
    <property type="entry name" value="Protein kinase-like (PK-like)"/>
    <property type="match status" value="1"/>
</dbReference>
<dbReference type="SMART" id="SM01343">
    <property type="entry name" value="FATC"/>
    <property type="match status" value="1"/>
</dbReference>
<dbReference type="InterPro" id="IPR037706">
    <property type="entry name" value="DNA-PK_dom"/>
</dbReference>
<dbReference type="InterPro" id="IPR011009">
    <property type="entry name" value="Kinase-like_dom_sf"/>
</dbReference>
<dbReference type="PROSITE" id="PS51190">
    <property type="entry name" value="FATC"/>
    <property type="match status" value="1"/>
</dbReference>
<comment type="subcellular location">
    <subcellularLocation>
        <location evidence="1">Nucleus</location>
        <location evidence="1">Nucleolus</location>
    </subcellularLocation>
</comment>
<dbReference type="InterPro" id="IPR016024">
    <property type="entry name" value="ARM-type_fold"/>
</dbReference>
<feature type="region of interest" description="Disordered" evidence="7">
    <location>
        <begin position="1905"/>
        <end position="1926"/>
    </location>
</feature>
<evidence type="ECO:0000256" key="4">
    <source>
        <dbReference type="ARBA" id="ARBA00022553"/>
    </source>
</evidence>
<feature type="domain" description="PI3K/PI4K catalytic" evidence="8">
    <location>
        <begin position="1613"/>
        <end position="1947"/>
    </location>
</feature>
<evidence type="ECO:0000256" key="2">
    <source>
        <dbReference type="ARBA" id="ARBA00018077"/>
    </source>
</evidence>
<name>A0A1X2GEC2_9FUNG</name>
<dbReference type="OrthoDB" id="381190at2759"/>
<proteinExistence type="predicted"/>
<dbReference type="Pfam" id="PF08163">
    <property type="entry name" value="DNAPKcs_CC3"/>
    <property type="match status" value="1"/>
</dbReference>
<evidence type="ECO:0000256" key="1">
    <source>
        <dbReference type="ARBA" id="ARBA00004604"/>
    </source>
</evidence>
<dbReference type="EMBL" id="MCGT01000019">
    <property type="protein sequence ID" value="ORX51884.1"/>
    <property type="molecule type" value="Genomic_DNA"/>
</dbReference>
<dbReference type="SMART" id="SM00146">
    <property type="entry name" value="PI3Kc"/>
    <property type="match status" value="1"/>
</dbReference>
<keyword evidence="4" id="KW-0597">Phosphoprotein</keyword>
<evidence type="ECO:0000256" key="5">
    <source>
        <dbReference type="ARBA" id="ARBA00022763"/>
    </source>
</evidence>
<dbReference type="SUPFAM" id="SSF48371">
    <property type="entry name" value="ARM repeat"/>
    <property type="match status" value="1"/>
</dbReference>
<evidence type="ECO:0000259" key="9">
    <source>
        <dbReference type="PROSITE" id="PS51190"/>
    </source>
</evidence>
<dbReference type="Pfam" id="PF00454">
    <property type="entry name" value="PI3_PI4_kinase"/>
    <property type="match status" value="1"/>
</dbReference>
<dbReference type="Proteomes" id="UP000242146">
    <property type="component" value="Unassembled WGS sequence"/>
</dbReference>
<dbReference type="Pfam" id="PF02260">
    <property type="entry name" value="FATC"/>
    <property type="match status" value="1"/>
</dbReference>
<dbReference type="InterPro" id="IPR003152">
    <property type="entry name" value="FATC_dom"/>
</dbReference>
<evidence type="ECO:0000313" key="10">
    <source>
        <dbReference type="EMBL" id="ORX51884.1"/>
    </source>
</evidence>
<dbReference type="PANTHER" id="PTHR11139:SF68">
    <property type="entry name" value="DNA-DEPENDENT PROTEIN KINASE CATALYTIC SUBUNIT"/>
    <property type="match status" value="1"/>
</dbReference>
<dbReference type="GO" id="GO:0005730">
    <property type="term" value="C:nucleolus"/>
    <property type="evidence" value="ECO:0007669"/>
    <property type="project" value="UniProtKB-SubCell"/>
</dbReference>
<dbReference type="PROSITE" id="PS50290">
    <property type="entry name" value="PI3_4_KINASE_3"/>
    <property type="match status" value="1"/>
</dbReference>
<dbReference type="InterPro" id="IPR003151">
    <property type="entry name" value="PIK-rel_kinase_FAT"/>
</dbReference>
<dbReference type="Gene3D" id="3.30.1010.10">
    <property type="entry name" value="Phosphatidylinositol 3-kinase Catalytic Subunit, Chain A, domain 4"/>
    <property type="match status" value="1"/>
</dbReference>
<dbReference type="Gene3D" id="1.10.1070.11">
    <property type="entry name" value="Phosphatidylinositol 3-/4-kinase, catalytic domain"/>
    <property type="match status" value="1"/>
</dbReference>
<keyword evidence="5" id="KW-0227">DNA damage</keyword>
<protein>
    <recommendedName>
        <fullName evidence="2">DNA-dependent protein kinase catalytic subunit</fullName>
    </recommendedName>
</protein>
<evidence type="ECO:0000256" key="6">
    <source>
        <dbReference type="ARBA" id="ARBA00023242"/>
    </source>
</evidence>
<dbReference type="InterPro" id="IPR000403">
    <property type="entry name" value="PI3/4_kinase_cat_dom"/>
</dbReference>
<dbReference type="CDD" id="cd05172">
    <property type="entry name" value="PIKKc_DNA-PK"/>
    <property type="match status" value="1"/>
</dbReference>
<sequence length="2022" mass="231458">MSKDSTDLPFAEAQDGISLRDESELEIDNFNENPCMRVLSALILRVTAILAAEDVSDSMPAWMSALHKTFCARDTSLTIKLFLAKLILNCPDHFERFASSWIRPLIELLVRGDQYGEPMNYFVQDICVIIIAWGKSVSFSNSPDDRSLLYRLVNYLMTHASSSQSRITRNNVQAVKGVFDNWNKDIIVPTKTIYDLVTSKDNRRNTTGLQMAGIVLAHSLDLYYTGTEVHLGDLTETQFFTGIINNISPSNPKETVASAAEVAAWALTLMKRRNRQDLEKQDIQDLLLKQILTLDPLTTNVQDPGFFLLCVYRMHLHDDNLCVAYLPKIFFLIASLNGMPQVQALDIITGCVDLTSDIYQQLHTKGLPKMINQRNDRAQLMILKLLDKISNTMNDDQISSILSELVVAFTDHNNDQCREYYYKVLYKFYDQLQDFVLRDRVKVLILRGLIETNTTIRASNTAFIQTKVAMTGDIYDRSKKILGELYLAPVEDIYILYATQMLLQATKDSYEYEMTVFDEPLPNAHFDEHIQYLDTSWRNNDSMAPMFVATQSRTQQLSNEQVETRLRATMQSLQFSQTLSGDVSLMDMTSTTAPGVYGTLPSTAATPASVQGLPSSGQLFHPGYMPSNEDETKDTRRQQYAKLRRRFIETNDRERKAFFIQRHDRLSKQVAHYQDLQKQARAKKVSMLRKYRIGELPDIQIKYSELIEPLQALGRMDPYVARILFTSIIVTLTSSTQQANTQRDYASSVTESIAYNLHASTKFFSPTIGAFLRIYLEIGDSALDSGLVRMTSERSLNHHLGIAVLEKQIVENLASDEPRANKRSRREIDTTQPPVEKTVWINLAALYKSIDEPEIFESLYRTQVVTLDLPRRAVEAKLRGDIAGACNLFMDSMSNHHHEASDVEYKVWEQERLACFEQLTQWHDVAFYTLDDLPHGVDDLWSKQYQIPYMHHFIQSYSKLRTHHQNEDNQLEPWTKTNPNPIFAFIDQAKESSSHMEYLMRHHASEIALVSTVMDDYDRARHYVGKSFESLQDTWASVHPLASGSRMKHLAQLQRSVELEDFLNMASDIQRGKATPDKLEHYMMRLKSTYPDAKLDAMNIWDDILDSRSVYLEKISALTNGMTNLDDQRENLASLNSEFVLEMIAAARQQNNFNVAHLQLKQLTSREAIDFHHRNFLILQMDCQRAVNVHDRKKDIMARSLYFLLKLDADLDQLQESLWNEFHLTAGSVIQSIRELLQKNPGDYSAFQAQKHLTKFLSTTNNTALLGLNAKNLQTFIQNLTQYGFDHMEQAADSTTDKAQALWKFGDYCDQVLLANDNKASKLLVNVDTSNYSRLVIECYFEAMSLGHMQAVEHFPRLLELIERYPENGPVFLEKAENFHTIWYYIRWIPQLVAILDRPSARNIFPILIKLADAYPAALYYPFQISNEHYECYKEQMDPDNQSAIERIKNTIRSPLQHAFTNELRRLTNPEHIVKDFIDFIVSVGQKVDINNTFLEDAFEQFSNLVLNPSSTRLGTIPRAFAMKHGSQLRDLLGKNGSRMRNMSDAQRSKLIKYYQTNIQNDKWPGPPEQLRSYSPWLANFQGTMFDEQLEIPGQYHGRSAPNVDSHVKLASFDERLLVMSSLRKPKRLCIYGTDGKEYPFLVKGGEDLRLDQRIQQLFGVMNELVRKEPYSTQHQVRLKTYNVIPMSTNVGIIEWVNDTKPLRYCIQDQFNNNRVMNRVQESYRLFVSKHKGDVMGYHNLMKAPRAPVVNNFENLASTFRMDILRSYLLKLASSPEAFIFMRNNYAHDLAAICIAGYMLGIGDRHLENIMINKTNGSLLAIDFGHAFGSATELLPVPELMPFRLTRQLVGVLEPLGINGILEVAMTHVLDAIVAEKEVILNVMDVFVKEPLLDWKKVAAKRAKAQKREEPERSSDLFAGSSASPSSMEYGWYPQEKLASAKKKLDGVNPAHIMKEELARGHASKSYFKHACAIVDGDPSINIRAKVGEQCQSTTEQVQCLIDLATDPNILGRTWVGWQSYL</sequence>
<keyword evidence="11" id="KW-1185">Reference proteome</keyword>
<dbReference type="GO" id="GO:0000723">
    <property type="term" value="P:telomere maintenance"/>
    <property type="evidence" value="ECO:0007669"/>
    <property type="project" value="TreeGrafter"/>
</dbReference>
<dbReference type="GO" id="GO:0004677">
    <property type="term" value="F:DNA-dependent protein kinase activity"/>
    <property type="evidence" value="ECO:0007669"/>
    <property type="project" value="InterPro"/>
</dbReference>
<dbReference type="GO" id="GO:0006303">
    <property type="term" value="P:double-strand break repair via nonhomologous end joining"/>
    <property type="evidence" value="ECO:0007669"/>
    <property type="project" value="InterPro"/>
</dbReference>
<dbReference type="STRING" id="101127.A0A1X2GEC2"/>
<evidence type="ECO:0000313" key="11">
    <source>
        <dbReference type="Proteomes" id="UP000242146"/>
    </source>
</evidence>
<comment type="caution">
    <text evidence="10">The sequence shown here is derived from an EMBL/GenBank/DDBJ whole genome shotgun (WGS) entry which is preliminary data.</text>
</comment>
<dbReference type="InterPro" id="IPR036940">
    <property type="entry name" value="PI3/4_kinase_cat_sf"/>
</dbReference>
<dbReference type="Pfam" id="PF19704">
    <property type="entry name" value="DNAPKcs_CC5"/>
    <property type="match status" value="1"/>
</dbReference>